<feature type="transmembrane region" description="Helical" evidence="6">
    <location>
        <begin position="295"/>
        <end position="313"/>
    </location>
</feature>
<evidence type="ECO:0000256" key="1">
    <source>
        <dbReference type="ARBA" id="ARBA00004651"/>
    </source>
</evidence>
<comment type="caution">
    <text evidence="8">The sequence shown here is derived from an EMBL/GenBank/DDBJ whole genome shotgun (WGS) entry which is preliminary data.</text>
</comment>
<feature type="transmembrane region" description="Helical" evidence="6">
    <location>
        <begin position="319"/>
        <end position="340"/>
    </location>
</feature>
<protein>
    <submittedName>
        <fullName evidence="8">MFS transporter</fullName>
    </submittedName>
</protein>
<comment type="subcellular location">
    <subcellularLocation>
        <location evidence="1">Cell membrane</location>
        <topology evidence="1">Multi-pass membrane protein</topology>
    </subcellularLocation>
</comment>
<dbReference type="RefSeq" id="WP_275120790.1">
    <property type="nucleotide sequence ID" value="NZ_JAOTPO010000028.1"/>
</dbReference>
<evidence type="ECO:0000256" key="3">
    <source>
        <dbReference type="ARBA" id="ARBA00022692"/>
    </source>
</evidence>
<feature type="transmembrane region" description="Helical" evidence="6">
    <location>
        <begin position="352"/>
        <end position="372"/>
    </location>
</feature>
<sequence>MNRKHSFSYGKIAVIGSGFLALTLVWTIYNTFMPLILGDYIESSAIRGAIMGFDNLLAVLLIPVIGAWSDRVKSPLGQRLPFIAVGMPLAAITFALLPFVSGIGLFILLAIDIVFLLAMTVYRAPVISLMPDHTPSTNRSTANGVINFMGGVGAIIALFVLSPLFDLDRIFPFVIGGCILFVAFILLYLVIDRNPPFTENTAADQEETQALKTLKDGIKNLFIKENRGKLFIFYAIFLYFIGYTGVEALFSIWATEQLGLTGGEAGVTLGFFSLSFVLFAIPAGLLGTRFGKKPLMLIGLIFLPLLFAVIPFLEGLLFIRVVLFLAGIAWACINVQAYALVSDLGGTSKIGLYTGLYYLFSMSSAIIAPFLLGTMMDLFGRDSLFFTAAITMVIAFLFLRAGNAQSAHVVNDSKKSM</sequence>
<dbReference type="Gene3D" id="1.20.1250.20">
    <property type="entry name" value="MFS general substrate transporter like domains"/>
    <property type="match status" value="2"/>
</dbReference>
<proteinExistence type="predicted"/>
<evidence type="ECO:0000256" key="6">
    <source>
        <dbReference type="SAM" id="Phobius"/>
    </source>
</evidence>
<dbReference type="EMBL" id="JAOTPO010000028">
    <property type="protein sequence ID" value="MDE5416200.1"/>
    <property type="molecule type" value="Genomic_DNA"/>
</dbReference>
<feature type="transmembrane region" description="Helical" evidence="6">
    <location>
        <begin position="384"/>
        <end position="401"/>
    </location>
</feature>
<dbReference type="PROSITE" id="PS50850">
    <property type="entry name" value="MFS"/>
    <property type="match status" value="1"/>
</dbReference>
<feature type="transmembrane region" description="Helical" evidence="6">
    <location>
        <begin position="145"/>
        <end position="164"/>
    </location>
</feature>
<feature type="transmembrane region" description="Helical" evidence="6">
    <location>
        <begin position="80"/>
        <end position="97"/>
    </location>
</feature>
<reference evidence="8" key="1">
    <citation type="submission" date="2024-05" db="EMBL/GenBank/DDBJ databases">
        <title>Alkalihalobacillus sp. strain MEB203 novel alkaliphilic bacterium from Lonar Lake, India.</title>
        <authorList>
            <person name="Joshi A."/>
            <person name="Thite S."/>
            <person name="Mengade P."/>
        </authorList>
    </citation>
    <scope>NUCLEOTIDE SEQUENCE</scope>
    <source>
        <strain evidence="8">MEB 203</strain>
    </source>
</reference>
<feature type="transmembrane region" description="Helical" evidence="6">
    <location>
        <begin position="103"/>
        <end position="124"/>
    </location>
</feature>
<dbReference type="PANTHER" id="PTHR23528">
    <property type="match status" value="1"/>
</dbReference>
<feature type="transmembrane region" description="Helical" evidence="6">
    <location>
        <begin position="12"/>
        <end position="29"/>
    </location>
</feature>
<dbReference type="Pfam" id="PF07690">
    <property type="entry name" value="MFS_1"/>
    <property type="match status" value="1"/>
</dbReference>
<name>A0ABT5VL70_9BACI</name>
<feature type="transmembrane region" description="Helical" evidence="6">
    <location>
        <begin position="49"/>
        <end position="68"/>
    </location>
</feature>
<keyword evidence="2" id="KW-0813">Transport</keyword>
<feature type="transmembrane region" description="Helical" evidence="6">
    <location>
        <begin position="170"/>
        <end position="191"/>
    </location>
</feature>
<evidence type="ECO:0000256" key="5">
    <source>
        <dbReference type="ARBA" id="ARBA00023136"/>
    </source>
</evidence>
<evidence type="ECO:0000313" key="8">
    <source>
        <dbReference type="EMBL" id="MDE5416200.1"/>
    </source>
</evidence>
<evidence type="ECO:0000259" key="7">
    <source>
        <dbReference type="PROSITE" id="PS50850"/>
    </source>
</evidence>
<keyword evidence="4 6" id="KW-1133">Transmembrane helix</keyword>
<accession>A0ABT5VL70</accession>
<organism evidence="8 9">
    <name type="scientific">Alkalihalobacterium chitinilyticum</name>
    <dbReference type="NCBI Taxonomy" id="2980103"/>
    <lineage>
        <taxon>Bacteria</taxon>
        <taxon>Bacillati</taxon>
        <taxon>Bacillota</taxon>
        <taxon>Bacilli</taxon>
        <taxon>Bacillales</taxon>
        <taxon>Bacillaceae</taxon>
        <taxon>Alkalihalobacterium</taxon>
    </lineage>
</organism>
<keyword evidence="3 6" id="KW-0812">Transmembrane</keyword>
<dbReference type="SUPFAM" id="SSF103473">
    <property type="entry name" value="MFS general substrate transporter"/>
    <property type="match status" value="1"/>
</dbReference>
<evidence type="ECO:0000313" key="9">
    <source>
        <dbReference type="Proteomes" id="UP001148125"/>
    </source>
</evidence>
<gene>
    <name evidence="8" type="ORF">N7Z68_23130</name>
</gene>
<keyword evidence="5 6" id="KW-0472">Membrane</keyword>
<dbReference type="Proteomes" id="UP001148125">
    <property type="component" value="Unassembled WGS sequence"/>
</dbReference>
<keyword evidence="9" id="KW-1185">Reference proteome</keyword>
<feature type="transmembrane region" description="Helical" evidence="6">
    <location>
        <begin position="231"/>
        <end position="253"/>
    </location>
</feature>
<evidence type="ECO:0000256" key="2">
    <source>
        <dbReference type="ARBA" id="ARBA00022448"/>
    </source>
</evidence>
<dbReference type="InterPro" id="IPR011701">
    <property type="entry name" value="MFS"/>
</dbReference>
<dbReference type="InterPro" id="IPR020846">
    <property type="entry name" value="MFS_dom"/>
</dbReference>
<feature type="domain" description="Major facilitator superfamily (MFS) profile" evidence="7">
    <location>
        <begin position="11"/>
        <end position="407"/>
    </location>
</feature>
<dbReference type="PANTHER" id="PTHR23528:SF1">
    <property type="entry name" value="MAJOR FACILITATOR SUPERFAMILY (MFS) PROFILE DOMAIN-CONTAINING PROTEIN"/>
    <property type="match status" value="1"/>
</dbReference>
<evidence type="ECO:0000256" key="4">
    <source>
        <dbReference type="ARBA" id="ARBA00022989"/>
    </source>
</evidence>
<dbReference type="InterPro" id="IPR036259">
    <property type="entry name" value="MFS_trans_sf"/>
</dbReference>
<feature type="transmembrane region" description="Helical" evidence="6">
    <location>
        <begin position="265"/>
        <end position="288"/>
    </location>
</feature>